<dbReference type="PANTHER" id="PTHR13298">
    <property type="entry name" value="CYTOSOLIC REGULATOR PIANISSIMO"/>
    <property type="match status" value="1"/>
</dbReference>
<dbReference type="GO" id="GO:0038203">
    <property type="term" value="P:TORC2 signaling"/>
    <property type="evidence" value="ECO:0007669"/>
    <property type="project" value="TreeGrafter"/>
</dbReference>
<dbReference type="SMART" id="SM01310">
    <property type="entry name" value="RICTOR_V"/>
    <property type="match status" value="1"/>
</dbReference>
<accession>A0A433Q5W2</accession>
<protein>
    <submittedName>
        <fullName evidence="4">Uncharacterized protein</fullName>
    </submittedName>
</protein>
<dbReference type="GO" id="GO:0031932">
    <property type="term" value="C:TORC2 complex"/>
    <property type="evidence" value="ECO:0007669"/>
    <property type="project" value="InterPro"/>
</dbReference>
<feature type="domain" description="Rapamycin-insensitive companion of mTOR" evidence="3">
    <location>
        <begin position="423"/>
        <end position="469"/>
    </location>
</feature>
<dbReference type="InterPro" id="IPR029452">
    <property type="entry name" value="RICTOR_V"/>
</dbReference>
<evidence type="ECO:0000313" key="4">
    <source>
        <dbReference type="EMBL" id="RUS25160.1"/>
    </source>
</evidence>
<dbReference type="InterPro" id="IPR028268">
    <property type="entry name" value="Pianissimo_fam"/>
</dbReference>
<comment type="caution">
    <text evidence="4">The sequence shown here is derived from an EMBL/GenBank/DDBJ whole genome shotgun (WGS) entry which is preliminary data.</text>
</comment>
<proteinExistence type="predicted"/>
<keyword evidence="5" id="KW-1185">Reference proteome</keyword>
<reference evidence="4 5" key="1">
    <citation type="journal article" date="2018" name="New Phytol.">
        <title>Phylogenomics of Endogonaceae and evolution of mycorrhizas within Mucoromycota.</title>
        <authorList>
            <person name="Chang Y."/>
            <person name="Desiro A."/>
            <person name="Na H."/>
            <person name="Sandor L."/>
            <person name="Lipzen A."/>
            <person name="Clum A."/>
            <person name="Barry K."/>
            <person name="Grigoriev I.V."/>
            <person name="Martin F.M."/>
            <person name="Stajich J.E."/>
            <person name="Smith M.E."/>
            <person name="Bonito G."/>
            <person name="Spatafora J.W."/>
        </authorList>
    </citation>
    <scope>NUCLEOTIDE SEQUENCE [LARGE SCALE GENOMIC DNA]</scope>
    <source>
        <strain evidence="4 5">AD002</strain>
    </source>
</reference>
<dbReference type="Pfam" id="PF14668">
    <property type="entry name" value="RICTOR_V"/>
    <property type="match status" value="1"/>
</dbReference>
<dbReference type="SMART" id="SM01303">
    <property type="entry name" value="RasGEF_N_2"/>
    <property type="match status" value="1"/>
</dbReference>
<dbReference type="Proteomes" id="UP000274822">
    <property type="component" value="Unassembled WGS sequence"/>
</dbReference>
<dbReference type="SMART" id="SM01307">
    <property type="entry name" value="RICTOR_M"/>
    <property type="match status" value="1"/>
</dbReference>
<dbReference type="Pfam" id="PF14663">
    <property type="entry name" value="RasGEF_N_2"/>
    <property type="match status" value="1"/>
</dbReference>
<feature type="domain" description="Rapamycin-insensitive companion of mTOR middle" evidence="2">
    <location>
        <begin position="7"/>
        <end position="177"/>
    </location>
</feature>
<organism evidence="4 5">
    <name type="scientific">Jimgerdemannia flammicorona</name>
    <dbReference type="NCBI Taxonomy" id="994334"/>
    <lineage>
        <taxon>Eukaryota</taxon>
        <taxon>Fungi</taxon>
        <taxon>Fungi incertae sedis</taxon>
        <taxon>Mucoromycota</taxon>
        <taxon>Mucoromycotina</taxon>
        <taxon>Endogonomycetes</taxon>
        <taxon>Endogonales</taxon>
        <taxon>Endogonaceae</taxon>
        <taxon>Jimgerdemannia</taxon>
    </lineage>
</organism>
<sequence>MVSEVMMVDSHGAVRQDRLRYLHYAAQQPGRRAVPGRQQSAPPARGGVGTDRAGTCMWRMINANPEQQDPIFSRERMETTLTSGYFKFMGTLSKYKDGLKYEHELITFIPLHSLSTRRTRRLLERFKIFNLFYQLSEMRSRDDLIMATITNFDYTLDGHPRVILSKIMTSGKKILNSEIGLNTEYDHSVFASTISAHTSVCDPASWRDPARFSERVQRLGDPIADHAGRPRHLPLALVNRMALVNSSNDIAIQQLYDPQAEVCQMAAMVLDEACNYKENLDLLVSLRPSLDHLGEVGNPLLLRFLSNSTGFRYLNELDYVEKEMDDWFKSRNQHYVTQLEVSLARAMINTPEKVLTNTFEERIDSENDFEKLQPGDGVTPPHFYGELTKTEDGCALLREKGHFRTFAEYIRDYSMENRDQDIVRNLKAVLWAVGNIGATKNGLPFLEEEDIVKDIVYMAERSEVLSIKG</sequence>
<evidence type="ECO:0000259" key="3">
    <source>
        <dbReference type="SMART" id="SM01310"/>
    </source>
</evidence>
<evidence type="ECO:0000259" key="2">
    <source>
        <dbReference type="SMART" id="SM01307"/>
    </source>
</evidence>
<dbReference type="Pfam" id="PF14666">
    <property type="entry name" value="RICTOR_M"/>
    <property type="match status" value="2"/>
</dbReference>
<gene>
    <name evidence="4" type="ORF">BC938DRAFT_472545</name>
</gene>
<name>A0A433Q5W2_9FUNG</name>
<dbReference type="PANTHER" id="PTHR13298:SF11">
    <property type="entry name" value="RAPAMYCIN-INSENSITIVE COMPANION OF MTOR"/>
    <property type="match status" value="1"/>
</dbReference>
<dbReference type="InterPro" id="IPR029451">
    <property type="entry name" value="RICTOR_M"/>
</dbReference>
<dbReference type="EMBL" id="RBNJ01013751">
    <property type="protein sequence ID" value="RUS25160.1"/>
    <property type="molecule type" value="Genomic_DNA"/>
</dbReference>
<dbReference type="InterPro" id="IPR029453">
    <property type="entry name" value="Rictor_IV"/>
</dbReference>
<evidence type="ECO:0000313" key="5">
    <source>
        <dbReference type="Proteomes" id="UP000274822"/>
    </source>
</evidence>
<dbReference type="AlphaFoldDB" id="A0A433Q5W2"/>
<evidence type="ECO:0000256" key="1">
    <source>
        <dbReference type="SAM" id="MobiDB-lite"/>
    </source>
</evidence>
<feature type="region of interest" description="Disordered" evidence="1">
    <location>
        <begin position="28"/>
        <end position="50"/>
    </location>
</feature>